<protein>
    <submittedName>
        <fullName evidence="2">Uncharacterized protein</fullName>
    </submittedName>
</protein>
<dbReference type="GO" id="GO:0009263">
    <property type="term" value="P:deoxyribonucleotide biosynthetic process"/>
    <property type="evidence" value="ECO:0000318"/>
    <property type="project" value="GO_Central"/>
</dbReference>
<dbReference type="GO" id="GO:0005829">
    <property type="term" value="C:cytosol"/>
    <property type="evidence" value="ECO:0000318"/>
    <property type="project" value="GO_Central"/>
</dbReference>
<proteinExistence type="predicted"/>
<dbReference type="Proteomes" id="UP000005239">
    <property type="component" value="Unassembled WGS sequence"/>
</dbReference>
<dbReference type="EnsemblMetazoa" id="PPA37182.1">
    <property type="protein sequence ID" value="PPA37182.1"/>
    <property type="gene ID" value="WBGene00275551"/>
</dbReference>
<feature type="region of interest" description="Disordered" evidence="1">
    <location>
        <begin position="1316"/>
        <end position="1518"/>
    </location>
</feature>
<gene>
    <name evidence="2" type="primary">WBGene00275551</name>
</gene>
<feature type="compositionally biased region" description="Basic residues" evidence="1">
    <location>
        <begin position="838"/>
        <end position="847"/>
    </location>
</feature>
<feature type="compositionally biased region" description="Basic and acidic residues" evidence="1">
    <location>
        <begin position="902"/>
        <end position="914"/>
    </location>
</feature>
<feature type="compositionally biased region" description="Basic residues" evidence="1">
    <location>
        <begin position="892"/>
        <end position="901"/>
    </location>
</feature>
<feature type="compositionally biased region" description="Acidic residues" evidence="1">
    <location>
        <begin position="865"/>
        <end position="886"/>
    </location>
</feature>
<dbReference type="GO" id="GO:0004748">
    <property type="term" value="F:ribonucleoside-diphosphate reductase activity, thioredoxin disulfide as acceptor"/>
    <property type="evidence" value="ECO:0000318"/>
    <property type="project" value="GO_Central"/>
</dbReference>
<accession>A0A8R1YVB2</accession>
<name>A0A8R1YVB2_PRIPA</name>
<dbReference type="PANTHER" id="PTHR23409">
    <property type="entry name" value="RIBONUCLEOSIDE-DIPHOSPHATE REDUCTASE SMALL CHAIN"/>
    <property type="match status" value="1"/>
</dbReference>
<reference evidence="3" key="1">
    <citation type="journal article" date="2008" name="Nat. Genet.">
        <title>The Pristionchus pacificus genome provides a unique perspective on nematode lifestyle and parasitism.</title>
        <authorList>
            <person name="Dieterich C."/>
            <person name="Clifton S.W."/>
            <person name="Schuster L.N."/>
            <person name="Chinwalla A."/>
            <person name="Delehaunty K."/>
            <person name="Dinkelacker I."/>
            <person name="Fulton L."/>
            <person name="Fulton R."/>
            <person name="Godfrey J."/>
            <person name="Minx P."/>
            <person name="Mitreva M."/>
            <person name="Roeseler W."/>
            <person name="Tian H."/>
            <person name="Witte H."/>
            <person name="Yang S.P."/>
            <person name="Wilson R.K."/>
            <person name="Sommer R.J."/>
        </authorList>
    </citation>
    <scope>NUCLEOTIDE SEQUENCE [LARGE SCALE GENOMIC DNA]</scope>
    <source>
        <strain evidence="3">PS312</strain>
    </source>
</reference>
<evidence type="ECO:0000313" key="2">
    <source>
        <dbReference type="EnsemblMetazoa" id="PPA37182.1"/>
    </source>
</evidence>
<dbReference type="CDD" id="cd06503">
    <property type="entry name" value="ATP-synt_Fo_b"/>
    <property type="match status" value="1"/>
</dbReference>
<feature type="compositionally biased region" description="Basic and acidic residues" evidence="1">
    <location>
        <begin position="827"/>
        <end position="837"/>
    </location>
</feature>
<keyword evidence="3" id="KW-1185">Reference proteome</keyword>
<dbReference type="InterPro" id="IPR000358">
    <property type="entry name" value="RNR_small_fam"/>
</dbReference>
<dbReference type="PANTHER" id="PTHR23409:SF21">
    <property type="entry name" value="CAPSID PROTEIN"/>
    <property type="match status" value="1"/>
</dbReference>
<sequence length="1673" mass="190658">MLLRKKIGQVYLTTISHNKAVWKNISFHRTHFSFHGGSVGGVLRSILRLIPSFLASPVGQTLVNTGSSIVNDVNNGASLKDSVKSHARTTVRNLTGVGKSRRRCRQKSIQKGQGVPRPIGFIRNPAPAKRAKRSRSGSSAPPSKPTVSMQSLLSYIEQHYPYWRYLNRREKMHALHGILPTINVGVEGTRNMNGVNSYSNTPPILLDTHVSLDSHYTRIRTLRGYDTVFKGGVSAIFTWGIRAHYPITYYNHSPIFFPDTPPLIMQVPVSVTILMLIYLLCVAEDHRYTYWRSETSSSASTLHPSLDLFNSNNTVCGVETSRFNEISLTSGPSIRPFEFRIINQSCFLDLQRSHVITRFKIVNEDGSDITAEDNTDIYAPLNLFDCSFFKQIHVMVNGTLVHDCDNFSYRSYISAMLSYSREYKDTFLRLAGLTPEADPTSEADAEYLKRVRACAKSQEIEVITPCWFEPGTQNNTSNVDFRILLFPNADEACIDRRKGVKKYRIKVTKMSLMMHELHVSDDVKIAFDNLLRTRGSITYSSISTQVRTFFIPGGIRDIPTMKVFSNSIPRRVFLTLVSASAYNGDYSNPFVFKNFDLQSVRVEAGGEVIPFHDYSLNYEKNHYAKAYLALQEALNVAGTGCSNGIKPSTFAKHCCIYAFDTSGAEADQFALQRIGETTVKLNFAKDVPASGLYAIILGEVITNLVIDKDPRRVERSSSLLLSSSFSLPMTGGERIKFRLLFLSIKIRARILIDEREFVIFWRRMKRKGGGNRSEGEERERKLELTLIDNSMITKGARSRGMTITYKTKKGLSSGTYIDIGTLTEMSGKKKQMEEETKGKKKRGRKRKEITVGFTVHPPHGGMMGDGEDNEEDPLGDNAMMEEEEDQMESKRILRGRVHRAPSMREDSPHIESDTSPHSSPNRRSSPIHRPPIRRSSPIPHSLSTTLQKGRTHGSVDTSDLRSLLQEQLAPLTSSLHYLRQSVIRLEDSAADDTNAIEGIKERDRNITNNLEKVAANLEKVVDALPETSNDFDYKYVAKDIVDLHDANENLLIFATRIDEIIFPNERHLRLEMRDPRKVKWLYELLCHRRKISLGPDRTQRMKQVKNRLNGNVYKFNHKRPSINPPPRDLPRSQNGRFVQIQNTVVHTSPSLGLTPIPVFVNGQWMTPIRSQFHSQSSSLVPITYSIPSSNYHRILNNPNDSTNGIVARSPSMTPRIIPRNSPFVITLHDNSGVINCFLPKGIYKTPQSLVAALNNAVPRTRKRRLVDPSANPTLMEEIPFISEEEEALFTEIGDPNWTAEEWGEHVERQTEIARKAVNADKKSESVNSTPSPPASVKDTEKLEKERQVAEERERLRIAAEEQRRKAEEKKRVQAEMERQREQKRLDVENQRRKAEEERREEEERIRVELEAKEREQARVALEAVAEANKNKKEMERKQQEEREDQLRKEREQAEIRRKQMEKERKNREEAEGRKKQAEKERKDREAAAARKKKQEEEENARKQAEEERRIQTEKDTEQRQIALENARIRDEKLKQAAEQGQVNPSPIITLQEDEELPPGSFAVEQLPSHIVFAYNEQSGKIIVNFNYNVQQVDFSDEIAYMCGFAQLTLHDSAISDHSPDCSNGKSLLYVYSDIVDFTLCGTQKTNLLRVIPSMNSQNDTVSQSFLQIRYIKV</sequence>
<evidence type="ECO:0000256" key="1">
    <source>
        <dbReference type="SAM" id="MobiDB-lite"/>
    </source>
</evidence>
<feature type="region of interest" description="Disordered" evidence="1">
    <location>
        <begin position="827"/>
        <end position="958"/>
    </location>
</feature>
<feature type="compositionally biased region" description="Low complexity" evidence="1">
    <location>
        <begin position="915"/>
        <end position="924"/>
    </location>
</feature>
<reference evidence="2" key="2">
    <citation type="submission" date="2022-06" db="UniProtKB">
        <authorList>
            <consortium name="EnsemblMetazoa"/>
        </authorList>
    </citation>
    <scope>IDENTIFICATION</scope>
    <source>
        <strain evidence="2">PS312</strain>
    </source>
</reference>
<feature type="compositionally biased region" description="Basic and acidic residues" evidence="1">
    <location>
        <begin position="1428"/>
        <end position="1518"/>
    </location>
</feature>
<evidence type="ECO:0000313" key="3">
    <source>
        <dbReference type="Proteomes" id="UP000005239"/>
    </source>
</evidence>
<feature type="region of interest" description="Disordered" evidence="1">
    <location>
        <begin position="104"/>
        <end position="147"/>
    </location>
</feature>
<organism evidence="2 3">
    <name type="scientific">Pristionchus pacificus</name>
    <name type="common">Parasitic nematode worm</name>
    <dbReference type="NCBI Taxonomy" id="54126"/>
    <lineage>
        <taxon>Eukaryota</taxon>
        <taxon>Metazoa</taxon>
        <taxon>Ecdysozoa</taxon>
        <taxon>Nematoda</taxon>
        <taxon>Chromadorea</taxon>
        <taxon>Rhabditida</taxon>
        <taxon>Rhabditina</taxon>
        <taxon>Diplogasteromorpha</taxon>
        <taxon>Diplogasteroidea</taxon>
        <taxon>Neodiplogasteridae</taxon>
        <taxon>Pristionchus</taxon>
    </lineage>
</organism>
<feature type="compositionally biased region" description="Basic and acidic residues" evidence="1">
    <location>
        <begin position="1337"/>
        <end position="1417"/>
    </location>
</feature>